<dbReference type="EMBL" id="LFJN01000007">
    <property type="protein sequence ID" value="KPI42558.1"/>
    <property type="molecule type" value="Genomic_DNA"/>
</dbReference>
<name>A0A0N0NPC3_9EURO</name>
<dbReference type="Pfam" id="PF00188">
    <property type="entry name" value="CAP"/>
    <property type="match status" value="1"/>
</dbReference>
<evidence type="ECO:0000256" key="1">
    <source>
        <dbReference type="SAM" id="SignalP"/>
    </source>
</evidence>
<gene>
    <name evidence="3" type="ORF">AB675_9749</name>
</gene>
<reference evidence="3 4" key="1">
    <citation type="submission" date="2015-06" db="EMBL/GenBank/DDBJ databases">
        <title>Draft genome of the ant-associated black yeast Phialophora attae CBS 131958.</title>
        <authorList>
            <person name="Moreno L.F."/>
            <person name="Stielow B.J."/>
            <person name="de Hoog S."/>
            <person name="Vicente V.A."/>
            <person name="Weiss V.A."/>
            <person name="de Vries M."/>
            <person name="Cruz L.M."/>
            <person name="Souza E.M."/>
        </authorList>
    </citation>
    <scope>NUCLEOTIDE SEQUENCE [LARGE SCALE GENOMIC DNA]</scope>
    <source>
        <strain evidence="3 4">CBS 131958</strain>
    </source>
</reference>
<proteinExistence type="predicted"/>
<dbReference type="VEuPathDB" id="FungiDB:AB675_9749"/>
<accession>A0A0N0NPC3</accession>
<protein>
    <recommendedName>
        <fullName evidence="2">SCP domain-containing protein</fullName>
    </recommendedName>
</protein>
<comment type="caution">
    <text evidence="3">The sequence shown here is derived from an EMBL/GenBank/DDBJ whole genome shotgun (WGS) entry which is preliminary data.</text>
</comment>
<dbReference type="SUPFAM" id="SSF55797">
    <property type="entry name" value="PR-1-like"/>
    <property type="match status" value="1"/>
</dbReference>
<keyword evidence="1" id="KW-0732">Signal</keyword>
<feature type="domain" description="SCP" evidence="2">
    <location>
        <begin position="59"/>
        <end position="158"/>
    </location>
</feature>
<sequence length="324" mass="36306">MISSIGTMLILLALVAQLSFASTVPTTHSFFKDLGRRDIDLPSYVTGALSAVRSDAGIGSRQLTWSPALVRRAQDSANQCNGDAPVGTGIQGTVYEAVNDLQFNSDYETKAALVNWILEGMQDDSGDHPDADSIKNPDKKFLGCAWSQNCGNDHYFKCALAATDSLVRIKRAPTSTVARKTSKSEEWEVSEIDLRDLVLDRRQVQFDAHPIAGSLLNEFRAENQLQWLGYSTPMIYDAYHDANTCKENIITDELYFRVYHVAANYSIMTESIVKFWNYVVPDFAYPVLKNPDYRSYGCSWSDWCANNTLIFRCKFSRDETHGAV</sequence>
<dbReference type="Proteomes" id="UP000038010">
    <property type="component" value="Unassembled WGS sequence"/>
</dbReference>
<dbReference type="RefSeq" id="XP_018002521.1">
    <property type="nucleotide sequence ID" value="XM_018150312.1"/>
</dbReference>
<evidence type="ECO:0000313" key="4">
    <source>
        <dbReference type="Proteomes" id="UP000038010"/>
    </source>
</evidence>
<dbReference type="GeneID" id="28742192"/>
<feature type="chain" id="PRO_5005856802" description="SCP domain-containing protein" evidence="1">
    <location>
        <begin position="22"/>
        <end position="324"/>
    </location>
</feature>
<dbReference type="InterPro" id="IPR035940">
    <property type="entry name" value="CAP_sf"/>
</dbReference>
<dbReference type="AlphaFoldDB" id="A0A0N0NPC3"/>
<evidence type="ECO:0000259" key="2">
    <source>
        <dbReference type="Pfam" id="PF00188"/>
    </source>
</evidence>
<keyword evidence="4" id="KW-1185">Reference proteome</keyword>
<organism evidence="3 4">
    <name type="scientific">Cyphellophora attinorum</name>
    <dbReference type="NCBI Taxonomy" id="1664694"/>
    <lineage>
        <taxon>Eukaryota</taxon>
        <taxon>Fungi</taxon>
        <taxon>Dikarya</taxon>
        <taxon>Ascomycota</taxon>
        <taxon>Pezizomycotina</taxon>
        <taxon>Eurotiomycetes</taxon>
        <taxon>Chaetothyriomycetidae</taxon>
        <taxon>Chaetothyriales</taxon>
        <taxon>Cyphellophoraceae</taxon>
        <taxon>Cyphellophora</taxon>
    </lineage>
</organism>
<dbReference type="InterPro" id="IPR014044">
    <property type="entry name" value="CAP_dom"/>
</dbReference>
<feature type="signal peptide" evidence="1">
    <location>
        <begin position="1"/>
        <end position="21"/>
    </location>
</feature>
<evidence type="ECO:0000313" key="3">
    <source>
        <dbReference type="EMBL" id="KPI42558.1"/>
    </source>
</evidence>